<dbReference type="Proteomes" id="UP000063789">
    <property type="component" value="Chromosome"/>
</dbReference>
<keyword evidence="1" id="KW-1133">Transmembrane helix</keyword>
<gene>
    <name evidence="2" type="ORF">ACH46_00815</name>
</gene>
<feature type="transmembrane region" description="Helical" evidence="1">
    <location>
        <begin position="12"/>
        <end position="40"/>
    </location>
</feature>
<sequence>MGNDPESGGPSAVWSAAAAVVLTVRVVAVIATPILVFAWLVAAVRSGLLNGWMWWAVGAALALLISSYLYSYLRVRYPSRSERWEP</sequence>
<keyword evidence="1" id="KW-0472">Membrane</keyword>
<dbReference type="KEGG" id="goq:ACH46_00815"/>
<reference evidence="2 3" key="2">
    <citation type="journal article" date="2017" name="Int. J. Syst. Evol. Microbiol.">
        <title>Gordonia phthalatica sp. nov., a di-n-butyl phthalate-degrading bacterium isolated from activated sludge.</title>
        <authorList>
            <person name="Jin D."/>
            <person name="Kong X."/>
            <person name="Jia M."/>
            <person name="Yu X."/>
            <person name="Wang X."/>
            <person name="Zhuang X."/>
            <person name="Deng Y."/>
            <person name="Bai Z."/>
        </authorList>
    </citation>
    <scope>NUCLEOTIDE SEQUENCE [LARGE SCALE GENOMIC DNA]</scope>
    <source>
        <strain evidence="2 3">QH-11</strain>
    </source>
</reference>
<evidence type="ECO:0000256" key="1">
    <source>
        <dbReference type="SAM" id="Phobius"/>
    </source>
</evidence>
<proteinExistence type="predicted"/>
<protein>
    <submittedName>
        <fullName evidence="2">Uncharacterized protein</fullName>
    </submittedName>
</protein>
<dbReference type="STRING" id="1136941.ACH46_00815"/>
<accession>A0A0N9N832</accession>
<evidence type="ECO:0000313" key="2">
    <source>
        <dbReference type="EMBL" id="ALG83313.1"/>
    </source>
</evidence>
<feature type="transmembrane region" description="Helical" evidence="1">
    <location>
        <begin position="52"/>
        <end position="73"/>
    </location>
</feature>
<dbReference type="EMBL" id="CP011853">
    <property type="protein sequence ID" value="ALG83313.1"/>
    <property type="molecule type" value="Genomic_DNA"/>
</dbReference>
<name>A0A0N9N832_9ACTN</name>
<keyword evidence="3" id="KW-1185">Reference proteome</keyword>
<evidence type="ECO:0000313" key="3">
    <source>
        <dbReference type="Proteomes" id="UP000063789"/>
    </source>
</evidence>
<reference evidence="3" key="1">
    <citation type="submission" date="2015-06" db="EMBL/GenBank/DDBJ databases">
        <title>Complete genome sequence and metabolic analysis of phthalate degradation pathway in Gordonia sp. QH-11.</title>
        <authorList>
            <person name="Jin D."/>
            <person name="Kong X."/>
            <person name="Bai Z."/>
        </authorList>
    </citation>
    <scope>NUCLEOTIDE SEQUENCE [LARGE SCALE GENOMIC DNA]</scope>
    <source>
        <strain evidence="3">QH-11</strain>
    </source>
</reference>
<dbReference type="PATRIC" id="fig|1136941.3.peg.168"/>
<keyword evidence="1" id="KW-0812">Transmembrane</keyword>
<organism evidence="2 3">
    <name type="scientific">Gordonia phthalatica</name>
    <dbReference type="NCBI Taxonomy" id="1136941"/>
    <lineage>
        <taxon>Bacteria</taxon>
        <taxon>Bacillati</taxon>
        <taxon>Actinomycetota</taxon>
        <taxon>Actinomycetes</taxon>
        <taxon>Mycobacteriales</taxon>
        <taxon>Gordoniaceae</taxon>
        <taxon>Gordonia</taxon>
    </lineage>
</organism>
<dbReference type="AlphaFoldDB" id="A0A0N9N832"/>
<dbReference type="RefSeq" id="WP_062391261.1">
    <property type="nucleotide sequence ID" value="NZ_CP011853.1"/>
</dbReference>